<dbReference type="GO" id="GO:0005739">
    <property type="term" value="C:mitochondrion"/>
    <property type="evidence" value="ECO:0007669"/>
    <property type="project" value="TreeGrafter"/>
</dbReference>
<evidence type="ECO:0000259" key="9">
    <source>
        <dbReference type="Pfam" id="PF00198"/>
    </source>
</evidence>
<name>A0A8S0TQS3_OLEEU</name>
<dbReference type="AlphaFoldDB" id="A0A8S0TQS3"/>
<evidence type="ECO:0000256" key="3">
    <source>
        <dbReference type="ARBA" id="ARBA00007317"/>
    </source>
</evidence>
<comment type="pathway">
    <text evidence="2">Amino-acid degradation; L-lysine degradation via saccharopine pathway; glutaryl-CoA from L-lysine: step 6/6.</text>
</comment>
<accession>A0A8S0TQS3</accession>
<dbReference type="GO" id="GO:0006099">
    <property type="term" value="P:tricarboxylic acid cycle"/>
    <property type="evidence" value="ECO:0007669"/>
    <property type="project" value="UniProtKB-KW"/>
</dbReference>
<sequence>MSVGNLVEAVVPQMGESITDGTLATFLIEPGDRVEVNEPIAQVETDKVLTLSSRTNLLNYKDAFVEKHGMKLGLMSGFVKAAVSARQNQPIVNAVIDGDDIIYRDYIDIIVAVGTPKGVVVSVLRNPGIKNFAEVEKEINTLAEKATDGTI</sequence>
<protein>
    <recommendedName>
        <fullName evidence="8">Dihydrolipoamide acetyltransferase component of pyruvate dehydrogenase complex</fullName>
        <ecNumber evidence="8">2.3.1.-</ecNumber>
    </recommendedName>
</protein>
<keyword evidence="7 8" id="KW-0012">Acyltransferase</keyword>
<dbReference type="InterPro" id="IPR011053">
    <property type="entry name" value="Single_hybrid_motif"/>
</dbReference>
<dbReference type="Pfam" id="PF00198">
    <property type="entry name" value="2-oxoacid_dh"/>
    <property type="match status" value="1"/>
</dbReference>
<comment type="similarity">
    <text evidence="3 8">Belongs to the 2-oxoacid dehydrogenase family.</text>
</comment>
<dbReference type="SUPFAM" id="SSF52777">
    <property type="entry name" value="CoA-dependent acyltransferases"/>
    <property type="match status" value="1"/>
</dbReference>
<gene>
    <name evidence="11" type="ORF">OLEA9_A062904</name>
</gene>
<dbReference type="SUPFAM" id="SSF51230">
    <property type="entry name" value="Single hybrid motif"/>
    <property type="match status" value="1"/>
</dbReference>
<comment type="cofactor">
    <cofactor evidence="1 8">
        <name>(R)-lipoate</name>
        <dbReference type="ChEBI" id="CHEBI:83088"/>
    </cofactor>
</comment>
<reference evidence="11 12" key="1">
    <citation type="submission" date="2019-12" db="EMBL/GenBank/DDBJ databases">
        <authorList>
            <person name="Alioto T."/>
            <person name="Alioto T."/>
            <person name="Gomez Garrido J."/>
        </authorList>
    </citation>
    <scope>NUCLEOTIDE SEQUENCE [LARGE SCALE GENOMIC DNA]</scope>
</reference>
<keyword evidence="5 8" id="KW-0808">Transferase</keyword>
<dbReference type="Pfam" id="PF00364">
    <property type="entry name" value="Biotin_lipoyl"/>
    <property type="match status" value="1"/>
</dbReference>
<dbReference type="CDD" id="cd06849">
    <property type="entry name" value="lipoyl_domain"/>
    <property type="match status" value="1"/>
</dbReference>
<dbReference type="InterPro" id="IPR000089">
    <property type="entry name" value="Biotin_lipoyl"/>
</dbReference>
<organism evidence="11 12">
    <name type="scientific">Olea europaea subsp. europaea</name>
    <dbReference type="NCBI Taxonomy" id="158383"/>
    <lineage>
        <taxon>Eukaryota</taxon>
        <taxon>Viridiplantae</taxon>
        <taxon>Streptophyta</taxon>
        <taxon>Embryophyta</taxon>
        <taxon>Tracheophyta</taxon>
        <taxon>Spermatophyta</taxon>
        <taxon>Magnoliopsida</taxon>
        <taxon>eudicotyledons</taxon>
        <taxon>Gunneridae</taxon>
        <taxon>Pentapetalae</taxon>
        <taxon>asterids</taxon>
        <taxon>lamiids</taxon>
        <taxon>Lamiales</taxon>
        <taxon>Oleaceae</taxon>
        <taxon>Oleeae</taxon>
        <taxon>Olea</taxon>
    </lineage>
</organism>
<evidence type="ECO:0000313" key="12">
    <source>
        <dbReference type="Proteomes" id="UP000594638"/>
    </source>
</evidence>
<evidence type="ECO:0000256" key="2">
    <source>
        <dbReference type="ARBA" id="ARBA00005145"/>
    </source>
</evidence>
<dbReference type="GO" id="GO:0004149">
    <property type="term" value="F:dihydrolipoyllysine-residue succinyltransferase activity"/>
    <property type="evidence" value="ECO:0007669"/>
    <property type="project" value="TreeGrafter"/>
</dbReference>
<dbReference type="EC" id="2.3.1.-" evidence="8"/>
<dbReference type="PANTHER" id="PTHR43416:SF5">
    <property type="entry name" value="DIHYDROLIPOYLLYSINE-RESIDUE SUCCINYLTRANSFERASE COMPONENT OF 2-OXOGLUTARATE DEHYDROGENASE COMPLEX, MITOCHONDRIAL"/>
    <property type="match status" value="1"/>
</dbReference>
<comment type="caution">
    <text evidence="11">The sequence shown here is derived from an EMBL/GenBank/DDBJ whole genome shotgun (WGS) entry which is preliminary data.</text>
</comment>
<evidence type="ECO:0000313" key="11">
    <source>
        <dbReference type="EMBL" id="CAA3008296.1"/>
    </source>
</evidence>
<dbReference type="OrthoDB" id="5391403at2759"/>
<dbReference type="InterPro" id="IPR050537">
    <property type="entry name" value="2-oxoacid_dehydrogenase"/>
</dbReference>
<dbReference type="Gramene" id="OE9A062904T1">
    <property type="protein sequence ID" value="OE9A062904C1"/>
    <property type="gene ID" value="OE9A062904"/>
</dbReference>
<dbReference type="PANTHER" id="PTHR43416">
    <property type="entry name" value="DIHYDROLIPOYLLYSINE-RESIDUE SUCCINYLTRANSFERASE COMPONENT OF 2-OXOGLUTARATE DEHYDROGENASE COMPLEX, MITOCHONDRIAL-RELATED"/>
    <property type="match status" value="1"/>
</dbReference>
<keyword evidence="6 8" id="KW-0450">Lipoyl</keyword>
<evidence type="ECO:0000256" key="8">
    <source>
        <dbReference type="RuleBase" id="RU003423"/>
    </source>
</evidence>
<keyword evidence="4" id="KW-0816">Tricarboxylic acid cycle</keyword>
<feature type="domain" description="Lipoyl-binding" evidence="10">
    <location>
        <begin position="11"/>
        <end position="48"/>
    </location>
</feature>
<dbReference type="InterPro" id="IPR023213">
    <property type="entry name" value="CAT-like_dom_sf"/>
</dbReference>
<proteinExistence type="inferred from homology"/>
<dbReference type="Proteomes" id="UP000594638">
    <property type="component" value="Unassembled WGS sequence"/>
</dbReference>
<dbReference type="EMBL" id="CACTIH010007294">
    <property type="protein sequence ID" value="CAA3008296.1"/>
    <property type="molecule type" value="Genomic_DNA"/>
</dbReference>
<dbReference type="Gene3D" id="3.30.559.10">
    <property type="entry name" value="Chloramphenicol acetyltransferase-like domain"/>
    <property type="match status" value="1"/>
</dbReference>
<evidence type="ECO:0000256" key="5">
    <source>
        <dbReference type="ARBA" id="ARBA00022679"/>
    </source>
</evidence>
<evidence type="ECO:0000256" key="1">
    <source>
        <dbReference type="ARBA" id="ARBA00001938"/>
    </source>
</evidence>
<dbReference type="InterPro" id="IPR001078">
    <property type="entry name" value="2-oxoacid_DH_actylTfrase"/>
</dbReference>
<feature type="domain" description="2-oxoacid dehydrogenase acyltransferase catalytic" evidence="9">
    <location>
        <begin position="59"/>
        <end position="150"/>
    </location>
</feature>
<evidence type="ECO:0000256" key="6">
    <source>
        <dbReference type="ARBA" id="ARBA00022823"/>
    </source>
</evidence>
<evidence type="ECO:0000256" key="7">
    <source>
        <dbReference type="ARBA" id="ARBA00023315"/>
    </source>
</evidence>
<evidence type="ECO:0000256" key="4">
    <source>
        <dbReference type="ARBA" id="ARBA00022532"/>
    </source>
</evidence>
<keyword evidence="12" id="KW-1185">Reference proteome</keyword>
<evidence type="ECO:0000259" key="10">
    <source>
        <dbReference type="Pfam" id="PF00364"/>
    </source>
</evidence>